<gene>
    <name evidence="1" type="ORF">GCM10008959_23840</name>
</gene>
<dbReference type="Pfam" id="PF11213">
    <property type="entry name" value="DUF3006"/>
    <property type="match status" value="1"/>
</dbReference>
<sequence length="97" mass="10249">MPTEDAPDDLMLHPSFVTVDGLEGHLARVELPDGTTEDWPLASLPPGVREGDVIRLTVHGGDLEAEIDHAQTRDRLTAAQAGMDALNAGAPTGDVEL</sequence>
<protein>
    <recommendedName>
        <fullName evidence="3">DUF3006 domain-containing protein</fullName>
    </recommendedName>
</protein>
<name>A0ABQ2RUJ7_9DEIO</name>
<dbReference type="RefSeq" id="WP_189065213.1">
    <property type="nucleotide sequence ID" value="NZ_BMQM01000015.1"/>
</dbReference>
<evidence type="ECO:0000313" key="2">
    <source>
        <dbReference type="Proteomes" id="UP000634308"/>
    </source>
</evidence>
<organism evidence="1 2">
    <name type="scientific">Deinococcus seoulensis</name>
    <dbReference type="NCBI Taxonomy" id="1837379"/>
    <lineage>
        <taxon>Bacteria</taxon>
        <taxon>Thermotogati</taxon>
        <taxon>Deinococcota</taxon>
        <taxon>Deinococci</taxon>
        <taxon>Deinococcales</taxon>
        <taxon>Deinococcaceae</taxon>
        <taxon>Deinococcus</taxon>
    </lineage>
</organism>
<keyword evidence="2" id="KW-1185">Reference proteome</keyword>
<dbReference type="InterPro" id="IPR021377">
    <property type="entry name" value="DUF3006"/>
</dbReference>
<dbReference type="EMBL" id="BMQM01000015">
    <property type="protein sequence ID" value="GGR61159.1"/>
    <property type="molecule type" value="Genomic_DNA"/>
</dbReference>
<dbReference type="Proteomes" id="UP000634308">
    <property type="component" value="Unassembled WGS sequence"/>
</dbReference>
<reference evidence="2" key="1">
    <citation type="journal article" date="2019" name="Int. J. Syst. Evol. Microbiol.">
        <title>The Global Catalogue of Microorganisms (GCM) 10K type strain sequencing project: providing services to taxonomists for standard genome sequencing and annotation.</title>
        <authorList>
            <consortium name="The Broad Institute Genomics Platform"/>
            <consortium name="The Broad Institute Genome Sequencing Center for Infectious Disease"/>
            <person name="Wu L."/>
            <person name="Ma J."/>
        </authorList>
    </citation>
    <scope>NUCLEOTIDE SEQUENCE [LARGE SCALE GENOMIC DNA]</scope>
    <source>
        <strain evidence="2">JCM 31404</strain>
    </source>
</reference>
<comment type="caution">
    <text evidence="1">The sequence shown here is derived from an EMBL/GenBank/DDBJ whole genome shotgun (WGS) entry which is preliminary data.</text>
</comment>
<accession>A0ABQ2RUJ7</accession>
<evidence type="ECO:0000313" key="1">
    <source>
        <dbReference type="EMBL" id="GGR61159.1"/>
    </source>
</evidence>
<evidence type="ECO:0008006" key="3">
    <source>
        <dbReference type="Google" id="ProtNLM"/>
    </source>
</evidence>
<proteinExistence type="predicted"/>